<reference evidence="2 3" key="1">
    <citation type="submission" date="2019-05" db="EMBL/GenBank/DDBJ databases">
        <title>Another draft genome of Portunus trituberculatus and its Hox gene families provides insights of decapod evolution.</title>
        <authorList>
            <person name="Jeong J.-H."/>
            <person name="Song I."/>
            <person name="Kim S."/>
            <person name="Choi T."/>
            <person name="Kim D."/>
            <person name="Ryu S."/>
            <person name="Kim W."/>
        </authorList>
    </citation>
    <scope>NUCLEOTIDE SEQUENCE [LARGE SCALE GENOMIC DNA]</scope>
    <source>
        <tissue evidence="2">Muscle</tissue>
    </source>
</reference>
<feature type="region of interest" description="Disordered" evidence="1">
    <location>
        <begin position="49"/>
        <end position="79"/>
    </location>
</feature>
<evidence type="ECO:0000313" key="3">
    <source>
        <dbReference type="Proteomes" id="UP000324222"/>
    </source>
</evidence>
<sequence>MTKTKKRERNKEKSQAAATATTITRQGPVVDEKTNTHCTIPHCLPRTLHTGAGTAASRGHYHPPERHCSTPPVNKRAPQTADKIQLYFLGERVAGKSGLHL</sequence>
<proteinExistence type="predicted"/>
<evidence type="ECO:0000313" key="2">
    <source>
        <dbReference type="EMBL" id="MPC96968.1"/>
    </source>
</evidence>
<keyword evidence="3" id="KW-1185">Reference proteome</keyword>
<organism evidence="2 3">
    <name type="scientific">Portunus trituberculatus</name>
    <name type="common">Swimming crab</name>
    <name type="synonym">Neptunus trituberculatus</name>
    <dbReference type="NCBI Taxonomy" id="210409"/>
    <lineage>
        <taxon>Eukaryota</taxon>
        <taxon>Metazoa</taxon>
        <taxon>Ecdysozoa</taxon>
        <taxon>Arthropoda</taxon>
        <taxon>Crustacea</taxon>
        <taxon>Multicrustacea</taxon>
        <taxon>Malacostraca</taxon>
        <taxon>Eumalacostraca</taxon>
        <taxon>Eucarida</taxon>
        <taxon>Decapoda</taxon>
        <taxon>Pleocyemata</taxon>
        <taxon>Brachyura</taxon>
        <taxon>Eubrachyura</taxon>
        <taxon>Portunoidea</taxon>
        <taxon>Portunidae</taxon>
        <taxon>Portuninae</taxon>
        <taxon>Portunus</taxon>
    </lineage>
</organism>
<gene>
    <name evidence="2" type="ORF">E2C01_092253</name>
</gene>
<evidence type="ECO:0000256" key="1">
    <source>
        <dbReference type="SAM" id="MobiDB-lite"/>
    </source>
</evidence>
<dbReference type="Proteomes" id="UP000324222">
    <property type="component" value="Unassembled WGS sequence"/>
</dbReference>
<accession>A0A5B7JVB1</accession>
<protein>
    <submittedName>
        <fullName evidence="2">Uncharacterized protein</fullName>
    </submittedName>
</protein>
<feature type="region of interest" description="Disordered" evidence="1">
    <location>
        <begin position="1"/>
        <end position="27"/>
    </location>
</feature>
<name>A0A5B7JVB1_PORTR</name>
<dbReference type="EMBL" id="VSRR010108060">
    <property type="protein sequence ID" value="MPC96968.1"/>
    <property type="molecule type" value="Genomic_DNA"/>
</dbReference>
<dbReference type="AlphaFoldDB" id="A0A5B7JVB1"/>
<comment type="caution">
    <text evidence="2">The sequence shown here is derived from an EMBL/GenBank/DDBJ whole genome shotgun (WGS) entry which is preliminary data.</text>
</comment>